<proteinExistence type="predicted"/>
<reference evidence="1 2" key="1">
    <citation type="submission" date="2017-09" db="EMBL/GenBank/DDBJ databases">
        <title>Depth-based differentiation of microbial function through sediment-hosted aquifers and enrichment of novel symbionts in the deep terrestrial subsurface.</title>
        <authorList>
            <person name="Probst A.J."/>
            <person name="Ladd B."/>
            <person name="Jarett J.K."/>
            <person name="Geller-Mcgrath D.E."/>
            <person name="Sieber C.M."/>
            <person name="Emerson J.B."/>
            <person name="Anantharaman K."/>
            <person name="Thomas B.C."/>
            <person name="Malmstrom R."/>
            <person name="Stieglmeier M."/>
            <person name="Klingl A."/>
            <person name="Woyke T."/>
            <person name="Ryan C.M."/>
            <person name="Banfield J.F."/>
        </authorList>
    </citation>
    <scope>NUCLEOTIDE SEQUENCE [LARGE SCALE GENOMIC DNA]</scope>
    <source>
        <strain evidence="1">CG11_big_fil_rev_8_21_14_0_20_40_15</strain>
    </source>
</reference>
<evidence type="ECO:0000313" key="2">
    <source>
        <dbReference type="Proteomes" id="UP000229317"/>
    </source>
</evidence>
<dbReference type="EMBL" id="PCVO01000058">
    <property type="protein sequence ID" value="PIQ74955.1"/>
    <property type="molecule type" value="Genomic_DNA"/>
</dbReference>
<comment type="caution">
    <text evidence="1">The sequence shown here is derived from an EMBL/GenBank/DDBJ whole genome shotgun (WGS) entry which is preliminary data.</text>
</comment>
<dbReference type="Proteomes" id="UP000229317">
    <property type="component" value="Unassembled WGS sequence"/>
</dbReference>
<accession>A0A2H0KUH4</accession>
<evidence type="ECO:0000313" key="1">
    <source>
        <dbReference type="EMBL" id="PIQ74955.1"/>
    </source>
</evidence>
<name>A0A2H0KUH4_9BACT</name>
<protein>
    <submittedName>
        <fullName evidence="1">Uncharacterized protein</fullName>
    </submittedName>
</protein>
<sequence>MAISAVFKKHCLAVDACGDLDDLDCIVEPGRDKRKGPKKETQLIIDLPECPPEQVSKLEAKVEQVVEKYGGLIVR</sequence>
<dbReference type="AlphaFoldDB" id="A0A2H0KUH4"/>
<organism evidence="1 2">
    <name type="scientific">Candidatus Portnoybacteria bacterium CG11_big_fil_rev_8_21_14_0_20_40_15</name>
    <dbReference type="NCBI Taxonomy" id="1974817"/>
    <lineage>
        <taxon>Bacteria</taxon>
        <taxon>Candidatus Portnoyibacteriota</taxon>
    </lineage>
</organism>
<gene>
    <name evidence="1" type="ORF">COV84_03880</name>
</gene>